<dbReference type="Pfam" id="PF18962">
    <property type="entry name" value="Por_Secre_tail"/>
    <property type="match status" value="1"/>
</dbReference>
<feature type="signal peptide" evidence="1">
    <location>
        <begin position="1"/>
        <end position="35"/>
    </location>
</feature>
<dbReference type="RefSeq" id="WP_305009111.1">
    <property type="nucleotide sequence ID" value="NZ_JAUQSY010000023.1"/>
</dbReference>
<feature type="domain" description="Secretion system C-terminal sorting" evidence="2">
    <location>
        <begin position="650"/>
        <end position="715"/>
    </location>
</feature>
<sequence length="726" mass="76437">MKPATITSLYHQRLWVLALLLLSGLGIAAPPQASAAVFYSTTSQFQSSADCTIPALCGGGVYRGSRAADADLNNYATLYSSVASSVKLRLGLSGTGNAGDRAGVVVSNGSLGLLGGLQVIGVVVIRTYLQAGTSLQLQESRIVSPSVVKAALMDRDTPTQLEITASLPFNQIEIEMGSLLNLTYAMRVHYAYAVPSRVQPQVAGYISRFGSATGNQYSTAGTGSSGVCVNTDVSNPERAVDNDLSNYASFSSLLTVACPATLTTRLEGTSPAGYYAGFMLGSAGLLDASVLAGLRITTLLNGVPQESHVGGDLLQLSVLPDGQAQVSFPTSYAFNEVRVERIGLLSALDNLRIYYGFGVEPRAFEGNTNVLSNFGSPAGHYETSTNGLLCVNCSVVNPQNAANASTDPNSYAEMNLPLSLGGEQSLRLQLNGTGSAGNRAGMVVGGSGLLDISVLDNMTISTYDAGGNLLESRVGRELLSLRLLPDGRQEVFFNTTRDFSSVQLTIASGLTALSSTRVYYAFADDRTGDFPLLVTPPAPLPVELTAFTVRWSNGRAELSWATASEKNSSHFVVERSTGSEASFRAIGVVAAAGNSSTPQQYMLRDAAAATQNVTTLYYRLRQVDNDDKQAFSPVVALKVGPTAVAAILQLYPNPATEAVTLSYAGLTSAAKAEVYSEMGQLVRQQLVTEVETTVNTTNLASGLYHVVMRDAAGKQLASQRLMVAGR</sequence>
<evidence type="ECO:0000256" key="1">
    <source>
        <dbReference type="SAM" id="SignalP"/>
    </source>
</evidence>
<keyword evidence="1" id="KW-0732">Signal</keyword>
<dbReference type="InterPro" id="IPR026444">
    <property type="entry name" value="Secre_tail"/>
</dbReference>
<comment type="caution">
    <text evidence="3">The sequence shown here is derived from an EMBL/GenBank/DDBJ whole genome shotgun (WGS) entry which is preliminary data.</text>
</comment>
<dbReference type="NCBIfam" id="TIGR04183">
    <property type="entry name" value="Por_Secre_tail"/>
    <property type="match status" value="1"/>
</dbReference>
<feature type="chain" id="PRO_5047335491" evidence="1">
    <location>
        <begin position="36"/>
        <end position="726"/>
    </location>
</feature>
<accession>A0ABT9BHD2</accession>
<protein>
    <submittedName>
        <fullName evidence="3">T9SS type A sorting domain-containing protein</fullName>
    </submittedName>
</protein>
<evidence type="ECO:0000259" key="2">
    <source>
        <dbReference type="Pfam" id="PF18962"/>
    </source>
</evidence>
<evidence type="ECO:0000313" key="3">
    <source>
        <dbReference type="EMBL" id="MDO7877657.1"/>
    </source>
</evidence>
<proteinExistence type="predicted"/>
<reference evidence="3" key="1">
    <citation type="submission" date="2023-07" db="EMBL/GenBank/DDBJ databases">
        <authorList>
            <person name="Kim M.K."/>
        </authorList>
    </citation>
    <scope>NUCLEOTIDE SEQUENCE</scope>
    <source>
        <strain evidence="3">ASUV-10-1</strain>
    </source>
</reference>
<keyword evidence="4" id="KW-1185">Reference proteome</keyword>
<dbReference type="Proteomes" id="UP001176429">
    <property type="component" value="Unassembled WGS sequence"/>
</dbReference>
<evidence type="ECO:0000313" key="4">
    <source>
        <dbReference type="Proteomes" id="UP001176429"/>
    </source>
</evidence>
<name>A0ABT9BHD2_9BACT</name>
<dbReference type="Gene3D" id="2.60.40.10">
    <property type="entry name" value="Immunoglobulins"/>
    <property type="match status" value="1"/>
</dbReference>
<gene>
    <name evidence="3" type="ORF">Q5H93_23155</name>
</gene>
<dbReference type="EMBL" id="JAUQSY010000023">
    <property type="protein sequence ID" value="MDO7877657.1"/>
    <property type="molecule type" value="Genomic_DNA"/>
</dbReference>
<dbReference type="InterPro" id="IPR013783">
    <property type="entry name" value="Ig-like_fold"/>
</dbReference>
<organism evidence="3 4">
    <name type="scientific">Hymenobacter aranciens</name>
    <dbReference type="NCBI Taxonomy" id="3063996"/>
    <lineage>
        <taxon>Bacteria</taxon>
        <taxon>Pseudomonadati</taxon>
        <taxon>Bacteroidota</taxon>
        <taxon>Cytophagia</taxon>
        <taxon>Cytophagales</taxon>
        <taxon>Hymenobacteraceae</taxon>
        <taxon>Hymenobacter</taxon>
    </lineage>
</organism>